<dbReference type="AlphaFoldDB" id="A0A1W5CWI1"/>
<feature type="region of interest" description="Disordered" evidence="8">
    <location>
        <begin position="375"/>
        <end position="424"/>
    </location>
</feature>
<feature type="region of interest" description="Disordered" evidence="8">
    <location>
        <begin position="689"/>
        <end position="713"/>
    </location>
</feature>
<keyword evidence="7" id="KW-0175">Coiled coil</keyword>
<dbReference type="Pfam" id="PF01728">
    <property type="entry name" value="FtsJ"/>
    <property type="match status" value="1"/>
</dbReference>
<evidence type="ECO:0000256" key="6">
    <source>
        <dbReference type="ARBA" id="ARBA00041184"/>
    </source>
</evidence>
<evidence type="ECO:0000259" key="9">
    <source>
        <dbReference type="Pfam" id="PF01728"/>
    </source>
</evidence>
<evidence type="ECO:0000313" key="11">
    <source>
        <dbReference type="Proteomes" id="UP000192927"/>
    </source>
</evidence>
<keyword evidence="2" id="KW-0698">rRNA processing</keyword>
<keyword evidence="5" id="KW-0949">S-adenosyl-L-methionine</keyword>
<sequence>MPRYLDIQSLELAYEKSLRQTDIVYGTESARQLRVRILLLEDENDDLHEQLALGDDRIDLLETSVQEVQDQLEIAGESLQRAQSDLRIKTREVETLKAGLHSMNGMSMDVTKLLTEKLALARELSALKPEVEHLRSQVATHQSLLAEKLSLQRQLTSVQVELETEKRATQRALAKEGKIEEHDARLEAQFEELRKEVAKERRERQRVEREAQKELADWEGKKTILEGKLDAFRNKLRITKEQLKEAQNELQKSQTAAQASRLLAPAGAEVEKQARNIRKRSAAQLDKDAAVGTPGALPVTKKRRKASTLPGDKSTFSITPFLNRTSVPPEFPLLDHQESGHEDEVGASSAIEAAYRSSPSVVPRMEQKAKAISVRPDHAGKKHDVLSTAKIGKANAKRPPTRKRRPGPPLEQVAEEDQGENVAPTEVSVTTHVLPGMPLLKKDNSIDDTLSEDMEGRKKKRRLLNGGLGRTLFDDNDGEGSKGGDKGHAGSARVFGTMGPKGALCLGLGAAGFGTFSPLKKDRKSSACISSACTSTVRQSSSSSKRWQNRQGRDKFAREAKVQGLKSRAAFKLLEINEKHKIFKKGQTVVDLGYAPGSWSQVAVDRTAPNGRVVGIDIIPAQPPKGASTIQGNFLSRTVQEEVKNFLRDPDRGRPRQTGFLSAEDELEEIRDHELGYVDMERRADLLLPTTPSYTGDGPQAEASGRRKQDDGEERMVDVVLSDMSAPWEQTTGFWKRSLSDPYFRMMNASGMNFRDHAGSMDLCAAALGFAFDTLRTGGHFVCKFYQGSEEKAFEARLKTLFSKVHREKPESSRPDSKEAYFVALRRKGDAERDGVLGNQ</sequence>
<accession>A0A1W5CWI1</accession>
<evidence type="ECO:0000256" key="5">
    <source>
        <dbReference type="ARBA" id="ARBA00022691"/>
    </source>
</evidence>
<dbReference type="EMBL" id="FWEW01000597">
    <property type="protein sequence ID" value="SLM35244.1"/>
    <property type="molecule type" value="Genomic_DNA"/>
</dbReference>
<evidence type="ECO:0000256" key="4">
    <source>
        <dbReference type="ARBA" id="ARBA00022679"/>
    </source>
</evidence>
<name>A0A1W5CWI1_9LECA</name>
<feature type="domain" description="Ribosomal RNA methyltransferase FtsJ" evidence="9">
    <location>
        <begin position="566"/>
        <end position="827"/>
    </location>
</feature>
<dbReference type="HAMAP" id="MF_01547">
    <property type="entry name" value="RNA_methyltr_E"/>
    <property type="match status" value="1"/>
</dbReference>
<evidence type="ECO:0000313" key="10">
    <source>
        <dbReference type="EMBL" id="SLM35244.1"/>
    </source>
</evidence>
<keyword evidence="11" id="KW-1185">Reference proteome</keyword>
<evidence type="ECO:0000256" key="8">
    <source>
        <dbReference type="SAM" id="MobiDB-lite"/>
    </source>
</evidence>
<feature type="coiled-coil region" evidence="7">
    <location>
        <begin position="30"/>
        <end position="85"/>
    </location>
</feature>
<feature type="region of interest" description="Disordered" evidence="8">
    <location>
        <begin position="292"/>
        <end position="312"/>
    </location>
</feature>
<keyword evidence="4" id="KW-0808">Transferase</keyword>
<reference evidence="11" key="1">
    <citation type="submission" date="2017-03" db="EMBL/GenBank/DDBJ databases">
        <authorList>
            <person name="Sharma R."/>
            <person name="Thines M."/>
        </authorList>
    </citation>
    <scope>NUCLEOTIDE SEQUENCE [LARGE SCALE GENOMIC DNA]</scope>
</reference>
<dbReference type="PANTHER" id="PTHR10920:SF18">
    <property type="entry name" value="RRNA METHYLTRANSFERASE 2, MITOCHONDRIAL"/>
    <property type="match status" value="1"/>
</dbReference>
<comment type="similarity">
    <text evidence="1">Belongs to the class I-like SAM-binding methyltransferase superfamily. RNA methyltransferase RlmE family.</text>
</comment>
<protein>
    <recommendedName>
        <fullName evidence="6">rRNA methyltransferase 2, mitochondrial</fullName>
    </recommendedName>
</protein>
<evidence type="ECO:0000256" key="1">
    <source>
        <dbReference type="ARBA" id="ARBA00009258"/>
    </source>
</evidence>
<keyword evidence="3" id="KW-0489">Methyltransferase</keyword>
<dbReference type="InterPro" id="IPR015507">
    <property type="entry name" value="rRNA-MeTfrase_E"/>
</dbReference>
<evidence type="ECO:0000256" key="3">
    <source>
        <dbReference type="ARBA" id="ARBA00022603"/>
    </source>
</evidence>
<proteinExistence type="inferred from homology"/>
<dbReference type="PANTHER" id="PTHR10920">
    <property type="entry name" value="RIBOSOMAL RNA METHYLTRANSFERASE"/>
    <property type="match status" value="1"/>
</dbReference>
<dbReference type="GO" id="GO:0051301">
    <property type="term" value="P:cell division"/>
    <property type="evidence" value="ECO:0007669"/>
    <property type="project" value="UniProtKB-KW"/>
</dbReference>
<feature type="coiled-coil region" evidence="7">
    <location>
        <begin position="183"/>
        <end position="263"/>
    </location>
</feature>
<dbReference type="GO" id="GO:0005739">
    <property type="term" value="C:mitochondrion"/>
    <property type="evidence" value="ECO:0007669"/>
    <property type="project" value="TreeGrafter"/>
</dbReference>
<dbReference type="InterPro" id="IPR050082">
    <property type="entry name" value="RNA_methyltr_RlmE"/>
</dbReference>
<dbReference type="InterPro" id="IPR002877">
    <property type="entry name" value="RNA_MeTrfase_FtsJ_dom"/>
</dbReference>
<dbReference type="Gene3D" id="3.40.50.150">
    <property type="entry name" value="Vaccinia Virus protein VP39"/>
    <property type="match status" value="1"/>
</dbReference>
<keyword evidence="10" id="KW-0131">Cell cycle</keyword>
<evidence type="ECO:0000256" key="2">
    <source>
        <dbReference type="ARBA" id="ARBA00022552"/>
    </source>
</evidence>
<dbReference type="SUPFAM" id="SSF53335">
    <property type="entry name" value="S-adenosyl-L-methionine-dependent methyltransferases"/>
    <property type="match status" value="1"/>
</dbReference>
<evidence type="ECO:0000256" key="7">
    <source>
        <dbReference type="SAM" id="Coils"/>
    </source>
</evidence>
<feature type="compositionally biased region" description="Basic and acidic residues" evidence="8">
    <location>
        <begin position="704"/>
        <end position="713"/>
    </location>
</feature>
<dbReference type="InterPro" id="IPR029063">
    <property type="entry name" value="SAM-dependent_MTases_sf"/>
</dbReference>
<dbReference type="GO" id="GO:0008650">
    <property type="term" value="F:rRNA (uridine-2'-O-)-methyltransferase activity"/>
    <property type="evidence" value="ECO:0007669"/>
    <property type="project" value="TreeGrafter"/>
</dbReference>
<keyword evidence="10" id="KW-0132">Cell division</keyword>
<feature type="compositionally biased region" description="Basic and acidic residues" evidence="8">
    <location>
        <begin position="375"/>
        <end position="385"/>
    </location>
</feature>
<feature type="compositionally biased region" description="Basic residues" evidence="8">
    <location>
        <begin position="395"/>
        <end position="406"/>
    </location>
</feature>
<organism evidence="10 11">
    <name type="scientific">Lasallia pustulata</name>
    <dbReference type="NCBI Taxonomy" id="136370"/>
    <lineage>
        <taxon>Eukaryota</taxon>
        <taxon>Fungi</taxon>
        <taxon>Dikarya</taxon>
        <taxon>Ascomycota</taxon>
        <taxon>Pezizomycotina</taxon>
        <taxon>Lecanoromycetes</taxon>
        <taxon>OSLEUM clade</taxon>
        <taxon>Umbilicariomycetidae</taxon>
        <taxon>Umbilicariales</taxon>
        <taxon>Umbilicariaceae</taxon>
        <taxon>Lasallia</taxon>
    </lineage>
</organism>
<dbReference type="Proteomes" id="UP000192927">
    <property type="component" value="Unassembled WGS sequence"/>
</dbReference>